<dbReference type="PANTHER" id="PTHR40036:SF1">
    <property type="entry name" value="MACROCIN O-METHYLTRANSFERASE"/>
    <property type="match status" value="1"/>
</dbReference>
<reference evidence="2" key="1">
    <citation type="submission" date="2011-12" db="EMBL/GenBank/DDBJ databases">
        <title>Complete sequence of Methanoregula formicicum SMSP.</title>
        <authorList>
            <person name="Lucas S."/>
            <person name="Han J."/>
            <person name="Lapidus A."/>
            <person name="Cheng J.-F."/>
            <person name="Goodwin L."/>
            <person name="Pitluck S."/>
            <person name="Peters L."/>
            <person name="Ovchinnikova G."/>
            <person name="Teshima H."/>
            <person name="Detter J.C."/>
            <person name="Han C."/>
            <person name="Tapia R."/>
            <person name="Land M."/>
            <person name="Hauser L."/>
            <person name="Kyrpides N."/>
            <person name="Ivanova N."/>
            <person name="Pagani I."/>
            <person name="Imachi H."/>
            <person name="Tamaki H."/>
            <person name="Sekiguchi Y."/>
            <person name="Kamagata Y."/>
            <person name="Cadillo-Quiroz H."/>
            <person name="Zinder S."/>
            <person name="Liu W.-T."/>
            <person name="Woyke T."/>
        </authorList>
    </citation>
    <scope>NUCLEOTIDE SEQUENCE [LARGE SCALE GENOMIC DNA]</scope>
    <source>
        <strain evidence="2">DSM 22288 / NBRC 105244 / SMSP</strain>
    </source>
</reference>
<dbReference type="GeneID" id="14307800"/>
<organism evidence="1 2">
    <name type="scientific">Methanoregula formicica (strain DSM 22288 / NBRC 105244 / SMSP)</name>
    <dbReference type="NCBI Taxonomy" id="593750"/>
    <lineage>
        <taxon>Archaea</taxon>
        <taxon>Methanobacteriati</taxon>
        <taxon>Methanobacteriota</taxon>
        <taxon>Stenosarchaea group</taxon>
        <taxon>Methanomicrobia</taxon>
        <taxon>Methanomicrobiales</taxon>
        <taxon>Methanoregulaceae</taxon>
        <taxon>Methanoregula</taxon>
    </lineage>
</organism>
<dbReference type="HOGENOM" id="CLU_062821_0_1_2"/>
<dbReference type="Gene3D" id="3.40.50.150">
    <property type="entry name" value="Vaccinia Virus protein VP39"/>
    <property type="match status" value="1"/>
</dbReference>
<dbReference type="InterPro" id="IPR008884">
    <property type="entry name" value="TylF_MeTrfase"/>
</dbReference>
<dbReference type="GO" id="GO:0008168">
    <property type="term" value="F:methyltransferase activity"/>
    <property type="evidence" value="ECO:0007669"/>
    <property type="project" value="UniProtKB-KW"/>
</dbReference>
<dbReference type="Proteomes" id="UP000010824">
    <property type="component" value="Chromosome"/>
</dbReference>
<keyword evidence="2" id="KW-1185">Reference proteome</keyword>
<dbReference type="GO" id="GO:0032259">
    <property type="term" value="P:methylation"/>
    <property type="evidence" value="ECO:0007669"/>
    <property type="project" value="UniProtKB-KW"/>
</dbReference>
<sequence length="251" mass="29091">MVNWKTSARKIFNFLGYDIKKNNYPIDFEKKDIEIIESVLPFTLTNTDRIYPLIQSVKYIIENEIEGDIVECGVWKGGSMMTVALTLNNLNQFSRNLYLYDTFEGMPKPTESDVDYIGEPAIETFQKVKKSDTASDWVNCSLEEVKKNLELTGYPKEKIFYIKGLVEDTIPKVISDKIAILRLDTDFYSSTKHELNMLYPKLSKGGILIIDDYGYWAGSRKAVDEYFKENSIKTYLQRLDYSARLCIKYDC</sequence>
<name>L0HCH8_METFS</name>
<reference evidence="1 2" key="2">
    <citation type="journal article" date="2014" name="Genome Announc.">
        <title>Complete Genome Sequence of Methanoregula formicica SMSPT, a Mesophilic Hydrogenotrophic Methanogen Isolated from a Methanogenic Upflow Anaerobic Sludge Blanket Reactor.</title>
        <authorList>
            <person name="Yamamoto K."/>
            <person name="Tamaki H."/>
            <person name="Cadillo-Quiroz H."/>
            <person name="Imachi H."/>
            <person name="Kyrpides N."/>
            <person name="Woyke T."/>
            <person name="Goodwin L."/>
            <person name="Zinder S.H."/>
            <person name="Kamagata Y."/>
            <person name="Liu W.T."/>
        </authorList>
    </citation>
    <scope>NUCLEOTIDE SEQUENCE [LARGE SCALE GENOMIC DNA]</scope>
    <source>
        <strain evidence="2">DSM 22288 / NBRC 105244 / SMSP</strain>
    </source>
</reference>
<evidence type="ECO:0000313" key="1">
    <source>
        <dbReference type="EMBL" id="AGB02447.1"/>
    </source>
</evidence>
<dbReference type="InParanoid" id="L0HCH8"/>
<accession>L0HCH8</accession>
<keyword evidence="1" id="KW-0489">Methyltransferase</keyword>
<dbReference type="PANTHER" id="PTHR40036">
    <property type="entry name" value="MACROCIN O-METHYLTRANSFERASE"/>
    <property type="match status" value="1"/>
</dbReference>
<protein>
    <submittedName>
        <fullName evidence="1">Macrocin-O-methyltransferase (TylF)</fullName>
    </submittedName>
</protein>
<dbReference type="AlphaFoldDB" id="L0HCH8"/>
<gene>
    <name evidence="1" type="ordered locus">Metfor_1411</name>
</gene>
<evidence type="ECO:0000313" key="2">
    <source>
        <dbReference type="Proteomes" id="UP000010824"/>
    </source>
</evidence>
<dbReference type="SUPFAM" id="SSF53335">
    <property type="entry name" value="S-adenosyl-L-methionine-dependent methyltransferases"/>
    <property type="match status" value="1"/>
</dbReference>
<dbReference type="OrthoDB" id="263004at2157"/>
<dbReference type="RefSeq" id="WP_015285410.1">
    <property type="nucleotide sequence ID" value="NC_019943.1"/>
</dbReference>
<dbReference type="Pfam" id="PF05711">
    <property type="entry name" value="TylF"/>
    <property type="match status" value="1"/>
</dbReference>
<keyword evidence="1" id="KW-0808">Transferase</keyword>
<dbReference type="InterPro" id="IPR029063">
    <property type="entry name" value="SAM-dependent_MTases_sf"/>
</dbReference>
<dbReference type="KEGG" id="mfo:Metfor_1411"/>
<dbReference type="eggNOG" id="arCOG03850">
    <property type="taxonomic scope" value="Archaea"/>
</dbReference>
<proteinExistence type="predicted"/>
<dbReference type="EMBL" id="CP003167">
    <property type="protein sequence ID" value="AGB02447.1"/>
    <property type="molecule type" value="Genomic_DNA"/>
</dbReference>